<proteinExistence type="predicted"/>
<sequence length="175" mass="19819">MDSDSISLAAMLVAKEASNWAFWTMIASAVSAIASVGTIGVAIYALNSWHKQEALKVQVNFKHAILDLKDTLLAMPQSWSYLDINVARNLINLHPNMSHQTHDRTNIFFKKNELMSAYDQAVKCWIMCDGLFENKGVNVKWKTFSSQYITYIKTGGERGNMESLLDHISRELKLF</sequence>
<dbReference type="OrthoDB" id="6636541at2"/>
<keyword evidence="3" id="KW-1185">Reference proteome</keyword>
<dbReference type="EMBL" id="CP000653">
    <property type="protein sequence ID" value="ABP60918.1"/>
    <property type="molecule type" value="Genomic_DNA"/>
</dbReference>
<keyword evidence="1" id="KW-1133">Transmembrane helix</keyword>
<evidence type="ECO:0000313" key="3">
    <source>
        <dbReference type="Proteomes" id="UP000000230"/>
    </source>
</evidence>
<protein>
    <submittedName>
        <fullName evidence="2">Uncharacterized protein</fullName>
    </submittedName>
</protein>
<accession>A0A9J9GGP2</accession>
<dbReference type="KEGG" id="ent:Ent638_2246"/>
<dbReference type="AlphaFoldDB" id="A0A9J9GGP2"/>
<evidence type="ECO:0000313" key="2">
    <source>
        <dbReference type="EMBL" id="ABP60918.1"/>
    </source>
</evidence>
<keyword evidence="1" id="KW-0812">Transmembrane</keyword>
<feature type="transmembrane region" description="Helical" evidence="1">
    <location>
        <begin position="20"/>
        <end position="46"/>
    </location>
</feature>
<reference evidence="3" key="1">
    <citation type="journal article" date="2010" name="PLoS Genet.">
        <title>Genome sequence of the plant growth promoting endophytic bacterium Enterobacter sp. 638.</title>
        <authorList>
            <person name="Taghavi S."/>
            <person name="van der Lelie D."/>
            <person name="Hoffman A."/>
            <person name="Zhang Y.B."/>
            <person name="Walla M.D."/>
            <person name="Vangronsveld J."/>
            <person name="Newman L."/>
            <person name="Monchy S."/>
        </authorList>
    </citation>
    <scope>NUCLEOTIDE SEQUENCE [LARGE SCALE GENOMIC DNA]</scope>
    <source>
        <strain evidence="3">638</strain>
    </source>
</reference>
<gene>
    <name evidence="2" type="ordered locus">Ent638_2246</name>
</gene>
<dbReference type="RefSeq" id="WP_012017633.1">
    <property type="nucleotide sequence ID" value="NC_009436.1"/>
</dbReference>
<keyword evidence="1" id="KW-0472">Membrane</keyword>
<dbReference type="Proteomes" id="UP000000230">
    <property type="component" value="Chromosome"/>
</dbReference>
<evidence type="ECO:0000256" key="1">
    <source>
        <dbReference type="SAM" id="Phobius"/>
    </source>
</evidence>
<organism evidence="2 3">
    <name type="scientific">Enterobacter sp. (strain 638)</name>
    <dbReference type="NCBI Taxonomy" id="399742"/>
    <lineage>
        <taxon>Bacteria</taxon>
        <taxon>Pseudomonadati</taxon>
        <taxon>Pseudomonadota</taxon>
        <taxon>Gammaproteobacteria</taxon>
        <taxon>Enterobacterales</taxon>
        <taxon>Enterobacteriaceae</taxon>
        <taxon>Enterobacter</taxon>
    </lineage>
</organism>
<name>A0A9J9GGP2_ENT38</name>